<reference evidence="3" key="1">
    <citation type="submission" date="2021-01" db="EMBL/GenBank/DDBJ databases">
        <authorList>
            <person name="Corre E."/>
            <person name="Pelletier E."/>
            <person name="Niang G."/>
            <person name="Scheremetjew M."/>
            <person name="Finn R."/>
            <person name="Kale V."/>
            <person name="Holt S."/>
            <person name="Cochrane G."/>
            <person name="Meng A."/>
            <person name="Brown T."/>
            <person name="Cohen L."/>
        </authorList>
    </citation>
    <scope>NUCLEOTIDE SEQUENCE</scope>
    <source>
        <strain evidence="3">NY070348D</strain>
    </source>
</reference>
<protein>
    <recommendedName>
        <fullName evidence="2">Telomeric single stranded DNA binding POT1/Cdc13 domain-containing protein</fullName>
    </recommendedName>
</protein>
<proteinExistence type="predicted"/>
<feature type="compositionally biased region" description="Polar residues" evidence="1">
    <location>
        <begin position="273"/>
        <end position="282"/>
    </location>
</feature>
<dbReference type="EMBL" id="HBHK01019741">
    <property type="protein sequence ID" value="CAD9695476.1"/>
    <property type="molecule type" value="Transcribed_RNA"/>
</dbReference>
<name>A0A7S2SCG8_9STRA</name>
<dbReference type="GO" id="GO:0003677">
    <property type="term" value="F:DNA binding"/>
    <property type="evidence" value="ECO:0007669"/>
    <property type="project" value="InterPro"/>
</dbReference>
<dbReference type="InterPro" id="IPR012340">
    <property type="entry name" value="NA-bd_OB-fold"/>
</dbReference>
<dbReference type="Pfam" id="PF02765">
    <property type="entry name" value="POT1"/>
    <property type="match status" value="1"/>
</dbReference>
<gene>
    <name evidence="3" type="ORF">QSP1433_LOCUS12513</name>
</gene>
<dbReference type="Gene3D" id="2.40.50.140">
    <property type="entry name" value="Nucleic acid-binding proteins"/>
    <property type="match status" value="1"/>
</dbReference>
<evidence type="ECO:0000256" key="1">
    <source>
        <dbReference type="SAM" id="MobiDB-lite"/>
    </source>
</evidence>
<feature type="domain" description="Telomeric single stranded DNA binding POT1/Cdc13" evidence="2">
    <location>
        <begin position="7"/>
        <end position="113"/>
    </location>
</feature>
<evidence type="ECO:0000313" key="3">
    <source>
        <dbReference type="EMBL" id="CAD9695476.1"/>
    </source>
</evidence>
<accession>A0A7S2SCG8</accession>
<dbReference type="GO" id="GO:0000781">
    <property type="term" value="C:chromosome, telomeric region"/>
    <property type="evidence" value="ECO:0007669"/>
    <property type="project" value="InterPro"/>
</dbReference>
<organism evidence="3">
    <name type="scientific">Mucochytrium quahogii</name>
    <dbReference type="NCBI Taxonomy" id="96639"/>
    <lineage>
        <taxon>Eukaryota</taxon>
        <taxon>Sar</taxon>
        <taxon>Stramenopiles</taxon>
        <taxon>Bigyra</taxon>
        <taxon>Labyrinthulomycetes</taxon>
        <taxon>Thraustochytrida</taxon>
        <taxon>Thraustochytriidae</taxon>
        <taxon>Mucochytrium</taxon>
    </lineage>
</organism>
<sequence length="427" mass="47048">MKEVSVTNVKDARLGEKTNVCGIVVTSSFATKTRGGDLLKRIELITDEGDGEPYALSIFSSKRELYPDVTKVGQILLARNVSVKVHRDTRIIVSNFKSDAKFYVYDGFSSSEDNTHDVIPEGDILAKLRNINATYLPSTFFKLRNSYSKTLDEIDASDAPVYCDVIALILGIDHHEKRLLVTDESGIHAQVTTAGDVYLWACLVDLGLEPSKTWVKFRNLKTFKTPDRLIEMECQTSGALVVDPLGDSPENSIRLHEISIMMDQLSQRNIEQGHATQVSKGRNYSGPVEETQPAPVEGQSSTEPSNVEGVLEKKDWKTGEHVKIYCKVTGVFPGSPQGIYSHLKLSMQGGGCAGNMVLAFRLEDLSGTLDCYLDRTRALKLLGLEGKRWTEVVVEDIKNGLRAISDADGWIECAVTQLAGGIFSLEP</sequence>
<dbReference type="SUPFAM" id="SSF50249">
    <property type="entry name" value="Nucleic acid-binding proteins"/>
    <property type="match status" value="1"/>
</dbReference>
<evidence type="ECO:0000259" key="2">
    <source>
        <dbReference type="Pfam" id="PF02765"/>
    </source>
</evidence>
<feature type="region of interest" description="Disordered" evidence="1">
    <location>
        <begin position="273"/>
        <end position="311"/>
    </location>
</feature>
<dbReference type="AlphaFoldDB" id="A0A7S2SCG8"/>
<dbReference type="InterPro" id="IPR011564">
    <property type="entry name" value="Telomer_end-bd_POT1/Cdc13"/>
</dbReference>
<dbReference type="GO" id="GO:0000723">
    <property type="term" value="P:telomere maintenance"/>
    <property type="evidence" value="ECO:0007669"/>
    <property type="project" value="InterPro"/>
</dbReference>